<feature type="compositionally biased region" description="Basic and acidic residues" evidence="1">
    <location>
        <begin position="24"/>
        <end position="34"/>
    </location>
</feature>
<keyword evidence="3" id="KW-1185">Reference proteome</keyword>
<dbReference type="EMBL" id="EQ974272">
    <property type="protein sequence ID" value="EEF31032.1"/>
    <property type="molecule type" value="Genomic_DNA"/>
</dbReference>
<dbReference type="Proteomes" id="UP000008311">
    <property type="component" value="Unassembled WGS sequence"/>
</dbReference>
<evidence type="ECO:0000313" key="3">
    <source>
        <dbReference type="Proteomes" id="UP000008311"/>
    </source>
</evidence>
<gene>
    <name evidence="2" type="ORF">RCOM_1151620</name>
</gene>
<evidence type="ECO:0000313" key="2">
    <source>
        <dbReference type="EMBL" id="EEF31032.1"/>
    </source>
</evidence>
<proteinExistence type="predicted"/>
<name>B9SZC9_RICCO</name>
<reference evidence="3" key="1">
    <citation type="journal article" date="2010" name="Nat. Biotechnol.">
        <title>Draft genome sequence of the oilseed species Ricinus communis.</title>
        <authorList>
            <person name="Chan A.P."/>
            <person name="Crabtree J."/>
            <person name="Zhao Q."/>
            <person name="Lorenzi H."/>
            <person name="Orvis J."/>
            <person name="Puiu D."/>
            <person name="Melake-Berhan A."/>
            <person name="Jones K.M."/>
            <person name="Redman J."/>
            <person name="Chen G."/>
            <person name="Cahoon E.B."/>
            <person name="Gedil M."/>
            <person name="Stanke M."/>
            <person name="Haas B.J."/>
            <person name="Wortman J.R."/>
            <person name="Fraser-Liggett C.M."/>
            <person name="Ravel J."/>
            <person name="Rabinowicz P.D."/>
        </authorList>
    </citation>
    <scope>NUCLEOTIDE SEQUENCE [LARGE SCALE GENOMIC DNA]</scope>
    <source>
        <strain evidence="3">cv. Hale</strain>
    </source>
</reference>
<accession>B9SZC9</accession>
<dbReference type="InParanoid" id="B9SZC9"/>
<organism evidence="2 3">
    <name type="scientific">Ricinus communis</name>
    <name type="common">Castor bean</name>
    <dbReference type="NCBI Taxonomy" id="3988"/>
    <lineage>
        <taxon>Eukaryota</taxon>
        <taxon>Viridiplantae</taxon>
        <taxon>Streptophyta</taxon>
        <taxon>Embryophyta</taxon>
        <taxon>Tracheophyta</taxon>
        <taxon>Spermatophyta</taxon>
        <taxon>Magnoliopsida</taxon>
        <taxon>eudicotyledons</taxon>
        <taxon>Gunneridae</taxon>
        <taxon>Pentapetalae</taxon>
        <taxon>rosids</taxon>
        <taxon>fabids</taxon>
        <taxon>Malpighiales</taxon>
        <taxon>Euphorbiaceae</taxon>
        <taxon>Acalyphoideae</taxon>
        <taxon>Acalypheae</taxon>
        <taxon>Ricinus</taxon>
    </lineage>
</organism>
<dbReference type="AlphaFoldDB" id="B9SZC9"/>
<evidence type="ECO:0000256" key="1">
    <source>
        <dbReference type="SAM" id="MobiDB-lite"/>
    </source>
</evidence>
<sequence>MTSSSNNELRVRIEEPSSSQESDSLAKLDDDEKLSTTGVKPVGGARTKKRRLVGPSSPQPEYQYSLLHEVLI</sequence>
<protein>
    <submittedName>
        <fullName evidence="2">Uncharacterized protein</fullName>
    </submittedName>
</protein>
<feature type="region of interest" description="Disordered" evidence="1">
    <location>
        <begin position="1"/>
        <end position="60"/>
    </location>
</feature>